<reference evidence="3 4" key="1">
    <citation type="submission" date="2012-04" db="EMBL/GenBank/DDBJ databases">
        <title>The Genome Sequence of Saprolegnia declina VS20.</title>
        <authorList>
            <consortium name="The Broad Institute Genome Sequencing Platform"/>
            <person name="Russ C."/>
            <person name="Nusbaum C."/>
            <person name="Tyler B."/>
            <person name="van West P."/>
            <person name="Dieguez-Uribeondo J."/>
            <person name="de Bruijn I."/>
            <person name="Tripathy S."/>
            <person name="Jiang R."/>
            <person name="Young S.K."/>
            <person name="Zeng Q."/>
            <person name="Gargeya S."/>
            <person name="Fitzgerald M."/>
            <person name="Haas B."/>
            <person name="Abouelleil A."/>
            <person name="Alvarado L."/>
            <person name="Arachchi H.M."/>
            <person name="Berlin A."/>
            <person name="Chapman S.B."/>
            <person name="Goldberg J."/>
            <person name="Griggs A."/>
            <person name="Gujja S."/>
            <person name="Hansen M."/>
            <person name="Howarth C."/>
            <person name="Imamovic A."/>
            <person name="Larimer J."/>
            <person name="McCowen C."/>
            <person name="Montmayeur A."/>
            <person name="Murphy C."/>
            <person name="Neiman D."/>
            <person name="Pearson M."/>
            <person name="Priest M."/>
            <person name="Roberts A."/>
            <person name="Saif S."/>
            <person name="Shea T."/>
            <person name="Sisk P."/>
            <person name="Sykes S."/>
            <person name="Wortman J."/>
            <person name="Nusbaum C."/>
            <person name="Birren B."/>
        </authorList>
    </citation>
    <scope>NUCLEOTIDE SEQUENCE [LARGE SCALE GENOMIC DNA]</scope>
    <source>
        <strain evidence="3 4">VS20</strain>
    </source>
</reference>
<dbReference type="EMBL" id="JH767147">
    <property type="protein sequence ID" value="EQC36484.1"/>
    <property type="molecule type" value="Genomic_DNA"/>
</dbReference>
<dbReference type="OMA" id="RVWNGPN"/>
<dbReference type="PANTHER" id="PTHR46188:SF1">
    <property type="entry name" value="BOLA-LIKE PROTEIN 3"/>
    <property type="match status" value="1"/>
</dbReference>
<dbReference type="VEuPathDB" id="FungiDB:SDRG_05938"/>
<dbReference type="GO" id="GO:0005759">
    <property type="term" value="C:mitochondrial matrix"/>
    <property type="evidence" value="ECO:0007669"/>
    <property type="project" value="TreeGrafter"/>
</dbReference>
<dbReference type="Pfam" id="PF01722">
    <property type="entry name" value="BolA"/>
    <property type="match status" value="1"/>
</dbReference>
<evidence type="ECO:0000313" key="4">
    <source>
        <dbReference type="Proteomes" id="UP000030762"/>
    </source>
</evidence>
<dbReference type="InterPro" id="IPR052275">
    <property type="entry name" value="Mt_Fe-S_assembly_factor"/>
</dbReference>
<dbReference type="GeneID" id="19946665"/>
<name>T0QF05_SAPDV</name>
<dbReference type="FunCoup" id="T0QF05">
    <property type="interactions" value="91"/>
</dbReference>
<dbReference type="eggNOG" id="KOG3348">
    <property type="taxonomic scope" value="Eukaryota"/>
</dbReference>
<evidence type="ECO:0000256" key="1">
    <source>
        <dbReference type="ARBA" id="ARBA00005578"/>
    </source>
</evidence>
<accession>T0QF05</accession>
<dbReference type="PANTHER" id="PTHR46188">
    <property type="entry name" value="BOLA-LIKE PROTEIN 3"/>
    <property type="match status" value="1"/>
</dbReference>
<dbReference type="AlphaFoldDB" id="T0QF05"/>
<proteinExistence type="inferred from homology"/>
<dbReference type="OrthoDB" id="203381at2759"/>
<protein>
    <recommendedName>
        <fullName evidence="5">BolA protein</fullName>
    </recommendedName>
</protein>
<evidence type="ECO:0000256" key="2">
    <source>
        <dbReference type="RuleBase" id="RU003860"/>
    </source>
</evidence>
<dbReference type="Proteomes" id="UP000030762">
    <property type="component" value="Unassembled WGS sequence"/>
</dbReference>
<keyword evidence="4" id="KW-1185">Reference proteome</keyword>
<evidence type="ECO:0008006" key="5">
    <source>
        <dbReference type="Google" id="ProtNLM"/>
    </source>
</evidence>
<dbReference type="SUPFAM" id="SSF82657">
    <property type="entry name" value="BolA-like"/>
    <property type="match status" value="1"/>
</dbReference>
<organism evidence="3 4">
    <name type="scientific">Saprolegnia diclina (strain VS20)</name>
    <dbReference type="NCBI Taxonomy" id="1156394"/>
    <lineage>
        <taxon>Eukaryota</taxon>
        <taxon>Sar</taxon>
        <taxon>Stramenopiles</taxon>
        <taxon>Oomycota</taxon>
        <taxon>Saprolegniomycetes</taxon>
        <taxon>Saprolegniales</taxon>
        <taxon>Saprolegniaceae</taxon>
        <taxon>Saprolegnia</taxon>
    </lineage>
</organism>
<dbReference type="RefSeq" id="XP_008609905.1">
    <property type="nucleotide sequence ID" value="XM_008611683.1"/>
</dbReference>
<comment type="similarity">
    <text evidence="1 2">Belongs to the BolA/IbaG family.</text>
</comment>
<dbReference type="InParanoid" id="T0QF05"/>
<dbReference type="InterPro" id="IPR036065">
    <property type="entry name" value="BolA-like_sf"/>
</dbReference>
<sequence>MMMRALQRVLRPASVRGLSTTAEEKMATSLRQALSATHVKVDDISGGCGSMYKIEVASPTFEGKNRVAQHRLVNEVLKEEIGGMHGLTLKTYTPAQFEQLPK</sequence>
<dbReference type="STRING" id="1156394.T0QF05"/>
<dbReference type="Gene3D" id="3.10.20.90">
    <property type="entry name" value="Phosphatidylinositol 3-kinase Catalytic Subunit, Chain A, domain 1"/>
    <property type="match status" value="1"/>
</dbReference>
<dbReference type="InterPro" id="IPR002634">
    <property type="entry name" value="BolA"/>
</dbReference>
<gene>
    <name evidence="3" type="ORF">SDRG_05938</name>
</gene>
<evidence type="ECO:0000313" key="3">
    <source>
        <dbReference type="EMBL" id="EQC36484.1"/>
    </source>
</evidence>